<accession>A0A1B6DF99</accession>
<gene>
    <name evidence="2" type="ORF">g.44672</name>
</gene>
<feature type="domain" description="NWD2 C-terminal beta-propeller" evidence="1">
    <location>
        <begin position="2"/>
        <end position="99"/>
    </location>
</feature>
<sequence>QQPGVRQLMFLDEGTTFLTISKPPLIPDGPTKTTATGILRSIPDGTHLFSFDYPVRNVAGVPFKQAVVSCDGQNIVALAADKGHHKETLVVFNAKTGAAGAK</sequence>
<proteinExistence type="predicted"/>
<evidence type="ECO:0000259" key="1">
    <source>
        <dbReference type="Pfam" id="PF23586"/>
    </source>
</evidence>
<protein>
    <recommendedName>
        <fullName evidence="1">NWD2 C-terminal beta-propeller domain-containing protein</fullName>
    </recommendedName>
</protein>
<dbReference type="Pfam" id="PF23586">
    <property type="entry name" value="Beta-prop_NWD2_C"/>
    <property type="match status" value="1"/>
</dbReference>
<feature type="non-terminal residue" evidence="2">
    <location>
        <position position="1"/>
    </location>
</feature>
<dbReference type="InterPro" id="IPR056534">
    <property type="entry name" value="Beta-prop_NWD2_C"/>
</dbReference>
<feature type="non-terminal residue" evidence="2">
    <location>
        <position position="102"/>
    </location>
</feature>
<reference evidence="2" key="1">
    <citation type="submission" date="2015-12" db="EMBL/GenBank/DDBJ databases">
        <title>De novo transcriptome assembly of four potential Pierce s Disease insect vectors from Arizona vineyards.</title>
        <authorList>
            <person name="Tassone E.E."/>
        </authorList>
    </citation>
    <scope>NUCLEOTIDE SEQUENCE</scope>
</reference>
<evidence type="ECO:0000313" key="2">
    <source>
        <dbReference type="EMBL" id="JAS24312.1"/>
    </source>
</evidence>
<dbReference type="EMBL" id="GEDC01012986">
    <property type="protein sequence ID" value="JAS24312.1"/>
    <property type="molecule type" value="Transcribed_RNA"/>
</dbReference>
<name>A0A1B6DF99_9HEMI</name>
<dbReference type="AlphaFoldDB" id="A0A1B6DF99"/>
<organism evidence="2">
    <name type="scientific">Clastoptera arizonana</name>
    <name type="common">Arizona spittle bug</name>
    <dbReference type="NCBI Taxonomy" id="38151"/>
    <lineage>
        <taxon>Eukaryota</taxon>
        <taxon>Metazoa</taxon>
        <taxon>Ecdysozoa</taxon>
        <taxon>Arthropoda</taxon>
        <taxon>Hexapoda</taxon>
        <taxon>Insecta</taxon>
        <taxon>Pterygota</taxon>
        <taxon>Neoptera</taxon>
        <taxon>Paraneoptera</taxon>
        <taxon>Hemiptera</taxon>
        <taxon>Auchenorrhyncha</taxon>
        <taxon>Cercopoidea</taxon>
        <taxon>Clastopteridae</taxon>
        <taxon>Clastoptera</taxon>
    </lineage>
</organism>